<dbReference type="Pfam" id="PF24883">
    <property type="entry name" value="NPHP3_N"/>
    <property type="match status" value="1"/>
</dbReference>
<feature type="region of interest" description="Disordered" evidence="2">
    <location>
        <begin position="15"/>
        <end position="52"/>
    </location>
</feature>
<dbReference type="Proteomes" id="UP000807469">
    <property type="component" value="Unassembled WGS sequence"/>
</dbReference>
<dbReference type="SUPFAM" id="SSF52540">
    <property type="entry name" value="P-loop containing nucleoside triphosphate hydrolases"/>
    <property type="match status" value="1"/>
</dbReference>
<sequence length="669" mass="75845">MHGERDENIAQLLHHRYQKERKCRNSVGSESSKSNSSENHGSHRGRSNVIRNVGMSNRSGNVVQSSFHIARSESRSRKDYRSHRTECISIQDDAKSIPPSHTAPSMFNRSNNVTINGGSFQVTNANPVYDRRARGLKLLTKRVAHTAFHNSAQRIDPPRCHPKTRKEVLETMIEWIMSSEHREEWILWLNGAAGAGKSAIMQTLAERCVDALMAAASFFFFRSDSTRNSIGPLVATLAYQLIQVIPEVSDDIQNTIANNPLIFDQAIKSQLQQLIVQPYLHLPAHLRRPFVVFIDGLDECLDHVQQAALIKAFGDISQKRDIPIVFLIASRREPQIETTFGKEHIYGILRTVPLDQLSLAQTSSDIRSFVTAKFNDVKKMHLRKQYLSADWPQESSIEGIIKKSSGQFIYASVVMNFVSAPDTLPSTQLSIIENIRPRDPKDNPFANLDALYQYIFSKVKHLDIVKNILAMMLIQWSLSSPDLIEEFEAIFSLQAGDLESLLVNLSAVVHCIPKTYPEVKFLHASLDDFLLDQSRSGEYYIDLEEHRSQLLCIFLESHIPDTPYYADVETWRICAIYELLSEAKANAPLRNSILKFQVENSISSYPSVMFAWILQSLRNLDFGDRGQAYHHVLNIFANNLAKMDLRRPSKFQKTFDSGGAQGQFRDLAG</sequence>
<dbReference type="PANTHER" id="PTHR10039:SF17">
    <property type="entry name" value="FUNGAL STAND N-TERMINAL GOODBYE DOMAIN-CONTAINING PROTEIN-RELATED"/>
    <property type="match status" value="1"/>
</dbReference>
<dbReference type="OrthoDB" id="163438at2759"/>
<organism evidence="4 5">
    <name type="scientific">Pholiota conissans</name>
    <dbReference type="NCBI Taxonomy" id="109636"/>
    <lineage>
        <taxon>Eukaryota</taxon>
        <taxon>Fungi</taxon>
        <taxon>Dikarya</taxon>
        <taxon>Basidiomycota</taxon>
        <taxon>Agaricomycotina</taxon>
        <taxon>Agaricomycetes</taxon>
        <taxon>Agaricomycetidae</taxon>
        <taxon>Agaricales</taxon>
        <taxon>Agaricineae</taxon>
        <taxon>Strophariaceae</taxon>
        <taxon>Pholiota</taxon>
    </lineage>
</organism>
<dbReference type="EMBL" id="MU155338">
    <property type="protein sequence ID" value="KAF9475299.1"/>
    <property type="molecule type" value="Genomic_DNA"/>
</dbReference>
<feature type="compositionally biased region" description="Low complexity" evidence="2">
    <location>
        <begin position="26"/>
        <end position="39"/>
    </location>
</feature>
<evidence type="ECO:0000256" key="2">
    <source>
        <dbReference type="SAM" id="MobiDB-lite"/>
    </source>
</evidence>
<feature type="domain" description="Nephrocystin 3-like N-terminal" evidence="3">
    <location>
        <begin position="172"/>
        <end position="331"/>
    </location>
</feature>
<dbReference type="InterPro" id="IPR056884">
    <property type="entry name" value="NPHP3-like_N"/>
</dbReference>
<proteinExistence type="predicted"/>
<protein>
    <recommendedName>
        <fullName evidence="3">Nephrocystin 3-like N-terminal domain-containing protein</fullName>
    </recommendedName>
</protein>
<dbReference type="AlphaFoldDB" id="A0A9P6CWJ5"/>
<keyword evidence="5" id="KW-1185">Reference proteome</keyword>
<keyword evidence="1" id="KW-0677">Repeat</keyword>
<accession>A0A9P6CWJ5</accession>
<comment type="caution">
    <text evidence="4">The sequence shown here is derived from an EMBL/GenBank/DDBJ whole genome shotgun (WGS) entry which is preliminary data.</text>
</comment>
<evidence type="ECO:0000259" key="3">
    <source>
        <dbReference type="Pfam" id="PF24883"/>
    </source>
</evidence>
<dbReference type="Gene3D" id="3.40.50.300">
    <property type="entry name" value="P-loop containing nucleotide triphosphate hydrolases"/>
    <property type="match status" value="1"/>
</dbReference>
<feature type="compositionally biased region" description="Basic residues" evidence="2">
    <location>
        <begin position="15"/>
        <end position="24"/>
    </location>
</feature>
<reference evidence="4" key="1">
    <citation type="submission" date="2020-11" db="EMBL/GenBank/DDBJ databases">
        <authorList>
            <consortium name="DOE Joint Genome Institute"/>
            <person name="Ahrendt S."/>
            <person name="Riley R."/>
            <person name="Andreopoulos W."/>
            <person name="Labutti K."/>
            <person name="Pangilinan J."/>
            <person name="Ruiz-Duenas F.J."/>
            <person name="Barrasa J.M."/>
            <person name="Sanchez-Garcia M."/>
            <person name="Camarero S."/>
            <person name="Miyauchi S."/>
            <person name="Serrano A."/>
            <person name="Linde D."/>
            <person name="Babiker R."/>
            <person name="Drula E."/>
            <person name="Ayuso-Fernandez I."/>
            <person name="Pacheco R."/>
            <person name="Padilla G."/>
            <person name="Ferreira P."/>
            <person name="Barriuso J."/>
            <person name="Kellner H."/>
            <person name="Castanera R."/>
            <person name="Alfaro M."/>
            <person name="Ramirez L."/>
            <person name="Pisabarro A.G."/>
            <person name="Kuo A."/>
            <person name="Tritt A."/>
            <person name="Lipzen A."/>
            <person name="He G."/>
            <person name="Yan M."/>
            <person name="Ng V."/>
            <person name="Cullen D."/>
            <person name="Martin F."/>
            <person name="Rosso M.-N."/>
            <person name="Henrissat B."/>
            <person name="Hibbett D."/>
            <person name="Martinez A.T."/>
            <person name="Grigoriev I.V."/>
        </authorList>
    </citation>
    <scope>NUCLEOTIDE SEQUENCE</scope>
    <source>
        <strain evidence="4">CIRM-BRFM 674</strain>
    </source>
</reference>
<name>A0A9P6CWJ5_9AGAR</name>
<evidence type="ECO:0000313" key="4">
    <source>
        <dbReference type="EMBL" id="KAF9475299.1"/>
    </source>
</evidence>
<dbReference type="PANTHER" id="PTHR10039">
    <property type="entry name" value="AMELOGENIN"/>
    <property type="match status" value="1"/>
</dbReference>
<evidence type="ECO:0000256" key="1">
    <source>
        <dbReference type="ARBA" id="ARBA00022737"/>
    </source>
</evidence>
<dbReference type="InterPro" id="IPR027417">
    <property type="entry name" value="P-loop_NTPase"/>
</dbReference>
<evidence type="ECO:0000313" key="5">
    <source>
        <dbReference type="Proteomes" id="UP000807469"/>
    </source>
</evidence>
<gene>
    <name evidence="4" type="ORF">BDN70DRAFT_996525</name>
</gene>